<dbReference type="AlphaFoldDB" id="A0A9X1QP52"/>
<feature type="domain" description="Chorismate-utilising enzyme C-terminal" evidence="6">
    <location>
        <begin position="100"/>
        <end position="361"/>
    </location>
</feature>
<organism evidence="7 8">
    <name type="scientific">Corynebacterium uropygiale</name>
    <dbReference type="NCBI Taxonomy" id="1775911"/>
    <lineage>
        <taxon>Bacteria</taxon>
        <taxon>Bacillati</taxon>
        <taxon>Actinomycetota</taxon>
        <taxon>Actinomycetes</taxon>
        <taxon>Mycobacteriales</taxon>
        <taxon>Corynebacteriaceae</taxon>
        <taxon>Corynebacterium</taxon>
    </lineage>
</organism>
<dbReference type="EMBL" id="JAKGSI010000003">
    <property type="protein sequence ID" value="MCF4007017.1"/>
    <property type="molecule type" value="Genomic_DNA"/>
</dbReference>
<dbReference type="GO" id="GO:0008909">
    <property type="term" value="F:isochorismate synthase activity"/>
    <property type="evidence" value="ECO:0007669"/>
    <property type="project" value="UniProtKB-EC"/>
</dbReference>
<comment type="similarity">
    <text evidence="2">Belongs to the isochorismate synthase family.</text>
</comment>
<dbReference type="EC" id="5.4.4.2" evidence="3"/>
<dbReference type="InterPro" id="IPR005801">
    <property type="entry name" value="ADC_synthase"/>
</dbReference>
<dbReference type="NCBIfam" id="TIGR00543">
    <property type="entry name" value="isochor_syn"/>
    <property type="match status" value="1"/>
</dbReference>
<evidence type="ECO:0000256" key="2">
    <source>
        <dbReference type="ARBA" id="ARBA00005297"/>
    </source>
</evidence>
<dbReference type="Gene3D" id="3.60.120.10">
    <property type="entry name" value="Anthranilate synthase"/>
    <property type="match status" value="1"/>
</dbReference>
<evidence type="ECO:0000256" key="5">
    <source>
        <dbReference type="ARBA" id="ARBA00041564"/>
    </source>
</evidence>
<dbReference type="InterPro" id="IPR015890">
    <property type="entry name" value="Chorismate_C"/>
</dbReference>
<dbReference type="PANTHER" id="PTHR42839:SF2">
    <property type="entry name" value="ISOCHORISMATE SYNTHASE ENTC"/>
    <property type="match status" value="1"/>
</dbReference>
<name>A0A9X1QP52_9CORY</name>
<comment type="catalytic activity">
    <reaction evidence="1">
        <text>chorismate = isochorismate</text>
        <dbReference type="Rhea" id="RHEA:18985"/>
        <dbReference type="ChEBI" id="CHEBI:29748"/>
        <dbReference type="ChEBI" id="CHEBI:29780"/>
        <dbReference type="EC" id="5.4.4.2"/>
    </reaction>
</comment>
<reference evidence="7" key="1">
    <citation type="submission" date="2022-01" db="EMBL/GenBank/DDBJ databases">
        <title>Corynebacterium sp. nov isolated from isolated from the feces of the greater white-fronted geese (Anser albifrons) at Poyang Lake, PR China.</title>
        <authorList>
            <person name="Liu Q."/>
        </authorList>
    </citation>
    <scope>NUCLEOTIDE SEQUENCE</scope>
    <source>
        <strain evidence="7">JCM 32435</strain>
    </source>
</reference>
<gene>
    <name evidence="7" type="ORF">L1O03_07470</name>
</gene>
<keyword evidence="8" id="KW-1185">Reference proteome</keyword>
<evidence type="ECO:0000256" key="3">
    <source>
        <dbReference type="ARBA" id="ARBA00012824"/>
    </source>
</evidence>
<evidence type="ECO:0000256" key="4">
    <source>
        <dbReference type="ARBA" id="ARBA00023235"/>
    </source>
</evidence>
<dbReference type="Proteomes" id="UP001139336">
    <property type="component" value="Unassembled WGS sequence"/>
</dbReference>
<keyword evidence="4 7" id="KW-0413">Isomerase</keyword>
<evidence type="ECO:0000313" key="7">
    <source>
        <dbReference type="EMBL" id="MCF4007017.1"/>
    </source>
</evidence>
<evidence type="ECO:0000259" key="6">
    <source>
        <dbReference type="Pfam" id="PF00425"/>
    </source>
</evidence>
<dbReference type="RefSeq" id="WP_236119104.1">
    <property type="nucleotide sequence ID" value="NZ_JAKGSI010000003.1"/>
</dbReference>
<dbReference type="InterPro" id="IPR004561">
    <property type="entry name" value="IsoChor_synthase"/>
</dbReference>
<comment type="caution">
    <text evidence="7">The sequence shown here is derived from an EMBL/GenBank/DDBJ whole genome shotgun (WGS) entry which is preliminary data.</text>
</comment>
<evidence type="ECO:0000313" key="8">
    <source>
        <dbReference type="Proteomes" id="UP001139336"/>
    </source>
</evidence>
<dbReference type="PANTHER" id="PTHR42839">
    <property type="entry name" value="ISOCHORISMATE SYNTHASE ENTC"/>
    <property type="match status" value="1"/>
</dbReference>
<sequence>MCSRPTTAPDFLLSRVDGSVRTQGSIDQFSDPEEAVSALRGGKVEMVVGALPFLRSDPAALTVPRHIIRESGPLEPHSYYRMGPGSQLHAQVSGLDPRPEEHVERIRSAVATIQRTRLEKVVLARAVDIAFDPPVDPLLVAARLIDHSTHRDGFIADLSPAGGRFEGSMLVGASPEVLIRRQGTRVSAYPLAGSAPRHPDRDRDALVCHQLQTSAKDLGEHAFVVEHMRQALSPLCEDLRIPRHPELMKTSEMWHLATPIEGTLRDSRTTALELALAVHPTPAICGTPTEAAEEIIRTAETARGFYAGAVGWCDAQGDGQYMVAIRCAEVYRGGHAARAWAGGGIVADSDPQAEFEETSAKLRTIMTALGL</sequence>
<evidence type="ECO:0000256" key="1">
    <source>
        <dbReference type="ARBA" id="ARBA00000799"/>
    </source>
</evidence>
<dbReference type="SUPFAM" id="SSF56322">
    <property type="entry name" value="ADC synthase"/>
    <property type="match status" value="1"/>
</dbReference>
<proteinExistence type="inferred from homology"/>
<dbReference type="Pfam" id="PF00425">
    <property type="entry name" value="Chorismate_bind"/>
    <property type="match status" value="1"/>
</dbReference>
<protein>
    <recommendedName>
        <fullName evidence="3">isochorismate synthase</fullName>
        <ecNumber evidence="3">5.4.4.2</ecNumber>
    </recommendedName>
    <alternativeName>
        <fullName evidence="5">Isochorismate mutase</fullName>
    </alternativeName>
</protein>
<accession>A0A9X1QP52</accession>